<dbReference type="STRING" id="1798500.A3C21_01990"/>
<dbReference type="InterPro" id="IPR026017">
    <property type="entry name" value="Lumazine-bd_dom"/>
</dbReference>
<dbReference type="InterPro" id="IPR023366">
    <property type="entry name" value="ATP_synth_asu-like_sf"/>
</dbReference>
<comment type="catalytic activity">
    <reaction evidence="1">
        <text>2 6,7-dimethyl-8-(1-D-ribityl)lumazine + H(+) = 5-amino-6-(D-ribitylamino)uracil + riboflavin</text>
        <dbReference type="Rhea" id="RHEA:20772"/>
        <dbReference type="ChEBI" id="CHEBI:15378"/>
        <dbReference type="ChEBI" id="CHEBI:15934"/>
        <dbReference type="ChEBI" id="CHEBI:57986"/>
        <dbReference type="ChEBI" id="CHEBI:58201"/>
        <dbReference type="EC" id="2.5.1.9"/>
    </reaction>
</comment>
<evidence type="ECO:0000256" key="4">
    <source>
        <dbReference type="ARBA" id="ARBA00012827"/>
    </source>
</evidence>
<dbReference type="PANTHER" id="PTHR21098:SF12">
    <property type="entry name" value="RIBOFLAVIN SYNTHASE"/>
    <property type="match status" value="1"/>
</dbReference>
<evidence type="ECO:0000256" key="2">
    <source>
        <dbReference type="ARBA" id="ARBA00002803"/>
    </source>
</evidence>
<dbReference type="Pfam" id="PF00677">
    <property type="entry name" value="Lum_binding"/>
    <property type="match status" value="2"/>
</dbReference>
<dbReference type="SUPFAM" id="SSF63380">
    <property type="entry name" value="Riboflavin synthase domain-like"/>
    <property type="match status" value="2"/>
</dbReference>
<dbReference type="GO" id="GO:0009231">
    <property type="term" value="P:riboflavin biosynthetic process"/>
    <property type="evidence" value="ECO:0007669"/>
    <property type="project" value="UniProtKB-KW"/>
</dbReference>
<accession>A0A1F6E183</accession>
<dbReference type="PANTHER" id="PTHR21098">
    <property type="entry name" value="RIBOFLAVIN SYNTHASE ALPHA CHAIN"/>
    <property type="match status" value="1"/>
</dbReference>
<evidence type="ECO:0000256" key="10">
    <source>
        <dbReference type="PROSITE-ProRule" id="PRU00524"/>
    </source>
</evidence>
<keyword evidence="8" id="KW-0677">Repeat</keyword>
<dbReference type="EC" id="2.5.1.9" evidence="4 9"/>
<feature type="domain" description="Lumazine-binding" evidence="11">
    <location>
        <begin position="94"/>
        <end position="189"/>
    </location>
</feature>
<gene>
    <name evidence="12" type="ORF">A3C21_01990</name>
</gene>
<keyword evidence="6" id="KW-0686">Riboflavin biosynthesis</keyword>
<dbReference type="Proteomes" id="UP000178572">
    <property type="component" value="Unassembled WGS sequence"/>
</dbReference>
<sequence length="193" mass="20323">MFSGIISHIGSVAESRGGRLAISAPRNFVGKLGIGTSVAVNGACLTVVGKKGGAFVADIMPETARRTTLGRLRKNAIVNLELPATPDSFLSGHIVQGHIDGIGALTNVARKGNGRMLKFSLPRGLSKYVVEKGSIAVNGVSLTVIQAGKNCFTGVIPHTWRTTSMHALKPGDPVNIEVDIIAKYLKKLLKTRA</sequence>
<dbReference type="NCBIfam" id="NF006767">
    <property type="entry name" value="PRK09289.1"/>
    <property type="match status" value="1"/>
</dbReference>
<feature type="repeat" description="Lumazine-binding" evidence="10">
    <location>
        <begin position="1"/>
        <end position="93"/>
    </location>
</feature>
<dbReference type="NCBIfam" id="TIGR00187">
    <property type="entry name" value="ribE"/>
    <property type="match status" value="1"/>
</dbReference>
<evidence type="ECO:0000256" key="5">
    <source>
        <dbReference type="ARBA" id="ARBA00013950"/>
    </source>
</evidence>
<reference evidence="12 13" key="1">
    <citation type="journal article" date="2016" name="Nat. Commun.">
        <title>Thousands of microbial genomes shed light on interconnected biogeochemical processes in an aquifer system.</title>
        <authorList>
            <person name="Anantharaman K."/>
            <person name="Brown C.T."/>
            <person name="Hug L.A."/>
            <person name="Sharon I."/>
            <person name="Castelle C.J."/>
            <person name="Probst A.J."/>
            <person name="Thomas B.C."/>
            <person name="Singh A."/>
            <person name="Wilkins M.J."/>
            <person name="Karaoz U."/>
            <person name="Brodie E.L."/>
            <person name="Williams K.H."/>
            <person name="Hubbard S.S."/>
            <person name="Banfield J.F."/>
        </authorList>
    </citation>
    <scope>NUCLEOTIDE SEQUENCE [LARGE SCALE GENOMIC DNA]</scope>
</reference>
<comment type="function">
    <text evidence="2">Catalyzes the dismutation of two molecules of 6,7-dimethyl-8-ribityllumazine, resulting in the formation of riboflavin and 5-amino-6-(D-ribitylamino)uracil.</text>
</comment>
<dbReference type="InterPro" id="IPR017938">
    <property type="entry name" value="Riboflavin_synthase-like_b-brl"/>
</dbReference>
<dbReference type="CDD" id="cd00402">
    <property type="entry name" value="Riboflavin_synthase_like"/>
    <property type="match status" value="1"/>
</dbReference>
<name>A0A1F6E183_9BACT</name>
<evidence type="ECO:0000256" key="8">
    <source>
        <dbReference type="ARBA" id="ARBA00022737"/>
    </source>
</evidence>
<protein>
    <recommendedName>
        <fullName evidence="5 9">Riboflavin synthase</fullName>
        <ecNumber evidence="4 9">2.5.1.9</ecNumber>
    </recommendedName>
</protein>
<dbReference type="GO" id="GO:0004746">
    <property type="term" value="F:riboflavin synthase activity"/>
    <property type="evidence" value="ECO:0007669"/>
    <property type="project" value="UniProtKB-UniRule"/>
</dbReference>
<evidence type="ECO:0000256" key="9">
    <source>
        <dbReference type="NCBIfam" id="TIGR00187"/>
    </source>
</evidence>
<dbReference type="FunFam" id="2.40.30.20:FF:000004">
    <property type="entry name" value="Riboflavin synthase, alpha subunit"/>
    <property type="match status" value="1"/>
</dbReference>
<dbReference type="InterPro" id="IPR001783">
    <property type="entry name" value="Lumazine-bd"/>
</dbReference>
<comment type="pathway">
    <text evidence="3">Cofactor biosynthesis; riboflavin biosynthesis; riboflavin from 2-hydroxy-3-oxobutyl phosphate and 5-amino-6-(D-ribitylamino)uracil: step 2/2.</text>
</comment>
<dbReference type="Gene3D" id="2.40.30.20">
    <property type="match status" value="2"/>
</dbReference>
<evidence type="ECO:0000313" key="12">
    <source>
        <dbReference type="EMBL" id="OGG67455.1"/>
    </source>
</evidence>
<dbReference type="EMBL" id="MFLN01000008">
    <property type="protein sequence ID" value="OGG67455.1"/>
    <property type="molecule type" value="Genomic_DNA"/>
</dbReference>
<dbReference type="AlphaFoldDB" id="A0A1F6E183"/>
<evidence type="ECO:0000259" key="11">
    <source>
        <dbReference type="PROSITE" id="PS51177"/>
    </source>
</evidence>
<proteinExistence type="predicted"/>
<comment type="caution">
    <text evidence="12">The sequence shown here is derived from an EMBL/GenBank/DDBJ whole genome shotgun (WGS) entry which is preliminary data.</text>
</comment>
<organism evidence="12 13">
    <name type="scientific">Candidatus Kaiserbacteria bacterium RIFCSPHIGHO2_02_FULL_59_21</name>
    <dbReference type="NCBI Taxonomy" id="1798500"/>
    <lineage>
        <taxon>Bacteria</taxon>
        <taxon>Candidatus Kaiseribacteriota</taxon>
    </lineage>
</organism>
<evidence type="ECO:0000313" key="13">
    <source>
        <dbReference type="Proteomes" id="UP000178572"/>
    </source>
</evidence>
<feature type="repeat" description="Lumazine-binding" evidence="10">
    <location>
        <begin position="94"/>
        <end position="189"/>
    </location>
</feature>
<evidence type="ECO:0000256" key="3">
    <source>
        <dbReference type="ARBA" id="ARBA00004887"/>
    </source>
</evidence>
<keyword evidence="7" id="KW-0808">Transferase</keyword>
<dbReference type="PROSITE" id="PS51177">
    <property type="entry name" value="LUMAZINE_BIND"/>
    <property type="match status" value="2"/>
</dbReference>
<dbReference type="PIRSF" id="PIRSF000498">
    <property type="entry name" value="Riboflavin_syn_A"/>
    <property type="match status" value="1"/>
</dbReference>
<evidence type="ECO:0000256" key="6">
    <source>
        <dbReference type="ARBA" id="ARBA00022619"/>
    </source>
</evidence>
<evidence type="ECO:0000256" key="1">
    <source>
        <dbReference type="ARBA" id="ARBA00000968"/>
    </source>
</evidence>
<feature type="domain" description="Lumazine-binding" evidence="11">
    <location>
        <begin position="1"/>
        <end position="93"/>
    </location>
</feature>
<evidence type="ECO:0000256" key="7">
    <source>
        <dbReference type="ARBA" id="ARBA00022679"/>
    </source>
</evidence>